<keyword evidence="3 9" id="KW-0645">Protease</keyword>
<keyword evidence="8 9" id="KW-0472">Membrane</keyword>
<comment type="pathway">
    <text evidence="9">Protein modification; lipoprotein biosynthesis (signal peptide cleavage).</text>
</comment>
<proteinExistence type="inferred from homology"/>
<feature type="transmembrane region" description="Helical" evidence="9">
    <location>
        <begin position="95"/>
        <end position="119"/>
    </location>
</feature>
<dbReference type="Proteomes" id="UP001598112">
    <property type="component" value="Unassembled WGS sequence"/>
</dbReference>
<accession>A0ABW6DAX7</accession>
<dbReference type="PRINTS" id="PR00781">
    <property type="entry name" value="LIPOSIGPTASE"/>
</dbReference>
<keyword evidence="7 9" id="KW-1133">Transmembrane helix</keyword>
<feature type="active site" evidence="9">
    <location>
        <position position="170"/>
    </location>
</feature>
<keyword evidence="12" id="KW-1185">Reference proteome</keyword>
<organism evidence="11 12">
    <name type="scientific">Aquirufa originis</name>
    <dbReference type="NCBI Taxonomy" id="3096514"/>
    <lineage>
        <taxon>Bacteria</taxon>
        <taxon>Pseudomonadati</taxon>
        <taxon>Bacteroidota</taxon>
        <taxon>Cytophagia</taxon>
        <taxon>Cytophagales</taxon>
        <taxon>Flectobacillaceae</taxon>
        <taxon>Aquirufa</taxon>
    </lineage>
</organism>
<dbReference type="EMBL" id="JBBKXY010000003">
    <property type="protein sequence ID" value="MFD3294188.1"/>
    <property type="molecule type" value="Genomic_DNA"/>
</dbReference>
<gene>
    <name evidence="9" type="primary">lspA</name>
    <name evidence="11" type="ORF">SKC35_10850</name>
</gene>
<dbReference type="NCBIfam" id="NF011369">
    <property type="entry name" value="PRK14788.1"/>
    <property type="match status" value="1"/>
</dbReference>
<evidence type="ECO:0000256" key="9">
    <source>
        <dbReference type="HAMAP-Rule" id="MF_00161"/>
    </source>
</evidence>
<comment type="caution">
    <text evidence="9">Lacks conserved residue(s) required for the propagation of feature annotation.</text>
</comment>
<comment type="caution">
    <text evidence="11">The sequence shown here is derived from an EMBL/GenBank/DDBJ whole genome shotgun (WGS) entry which is preliminary data.</text>
</comment>
<evidence type="ECO:0000313" key="11">
    <source>
        <dbReference type="EMBL" id="MFD3294188.1"/>
    </source>
</evidence>
<protein>
    <recommendedName>
        <fullName evidence="9">Lipoprotein signal peptidase</fullName>
        <ecNumber evidence="9">3.4.23.36</ecNumber>
    </recommendedName>
    <alternativeName>
        <fullName evidence="9">Prolipoprotein signal peptidase</fullName>
    </alternativeName>
    <alternativeName>
        <fullName evidence="9">Signal peptidase II</fullName>
        <shortName evidence="9">SPase II</shortName>
    </alternativeName>
</protein>
<evidence type="ECO:0000256" key="2">
    <source>
        <dbReference type="ARBA" id="ARBA00022475"/>
    </source>
</evidence>
<dbReference type="EC" id="3.4.23.36" evidence="9"/>
<feature type="transmembrane region" description="Helical" evidence="9">
    <location>
        <begin position="62"/>
        <end position="83"/>
    </location>
</feature>
<dbReference type="Pfam" id="PF01252">
    <property type="entry name" value="Peptidase_A8"/>
    <property type="match status" value="1"/>
</dbReference>
<keyword evidence="2 9" id="KW-1003">Cell membrane</keyword>
<evidence type="ECO:0000256" key="6">
    <source>
        <dbReference type="ARBA" id="ARBA00022801"/>
    </source>
</evidence>
<dbReference type="InterPro" id="IPR001872">
    <property type="entry name" value="Peptidase_A8"/>
</dbReference>
<feature type="transmembrane region" description="Helical" evidence="9">
    <location>
        <begin position="165"/>
        <end position="183"/>
    </location>
</feature>
<evidence type="ECO:0000313" key="12">
    <source>
        <dbReference type="Proteomes" id="UP001598112"/>
    </source>
</evidence>
<evidence type="ECO:0000256" key="1">
    <source>
        <dbReference type="ARBA" id="ARBA00006139"/>
    </source>
</evidence>
<dbReference type="PANTHER" id="PTHR33695">
    <property type="entry name" value="LIPOPROTEIN SIGNAL PEPTIDASE"/>
    <property type="match status" value="1"/>
</dbReference>
<evidence type="ECO:0000256" key="7">
    <source>
        <dbReference type="ARBA" id="ARBA00022989"/>
    </source>
</evidence>
<comment type="similarity">
    <text evidence="1 9 10">Belongs to the peptidase A8 family.</text>
</comment>
<dbReference type="HAMAP" id="MF_00161">
    <property type="entry name" value="LspA"/>
    <property type="match status" value="1"/>
</dbReference>
<keyword evidence="6 9" id="KW-0378">Hydrolase</keyword>
<evidence type="ECO:0000256" key="5">
    <source>
        <dbReference type="ARBA" id="ARBA00022750"/>
    </source>
</evidence>
<sequence length="192" mass="21485">MKNYRYFLLSILIIALDQGIKIAVHTWMEPGYFGQIPLIGDFFKLHYTLNPGMAFGIQIGSIWGKLMLTSFRIVAMFGIGYYLHSLTVKNSPTGLLVSVALILGGAIGNLIDSVFYGVWFNNAPAGAPMSWFHGQVIDMFFADFYEGTLPSWIPLWGGSYYSTPIFNFADAAIFCGVMAILFFQNKFLLKDE</sequence>
<keyword evidence="5 9" id="KW-0064">Aspartyl protease</keyword>
<evidence type="ECO:0000256" key="3">
    <source>
        <dbReference type="ARBA" id="ARBA00022670"/>
    </source>
</evidence>
<comment type="function">
    <text evidence="9">This protein specifically catalyzes the removal of signal peptides from prolipoproteins.</text>
</comment>
<dbReference type="PANTHER" id="PTHR33695:SF1">
    <property type="entry name" value="LIPOPROTEIN SIGNAL PEPTIDASE"/>
    <property type="match status" value="1"/>
</dbReference>
<evidence type="ECO:0000256" key="8">
    <source>
        <dbReference type="ARBA" id="ARBA00023136"/>
    </source>
</evidence>
<name>A0ABW6DAX7_9BACT</name>
<keyword evidence="11" id="KW-0449">Lipoprotein</keyword>
<comment type="catalytic activity">
    <reaction evidence="9">
        <text>Release of signal peptides from bacterial membrane prolipoproteins. Hydrolyzes -Xaa-Yaa-Zaa-|-(S,diacylglyceryl)Cys-, in which Xaa is hydrophobic (preferably Leu), and Yaa (Ala or Ser) and Zaa (Gly or Ala) have small, neutral side chains.</text>
        <dbReference type="EC" id="3.4.23.36"/>
    </reaction>
</comment>
<feature type="active site" evidence="9">
    <location>
        <position position="138"/>
    </location>
</feature>
<dbReference type="RefSeq" id="WP_377979392.1">
    <property type="nucleotide sequence ID" value="NZ_JBBKXY010000003.1"/>
</dbReference>
<keyword evidence="4 9" id="KW-0812">Transmembrane</keyword>
<evidence type="ECO:0000256" key="4">
    <source>
        <dbReference type="ARBA" id="ARBA00022692"/>
    </source>
</evidence>
<comment type="subcellular location">
    <subcellularLocation>
        <location evidence="9">Cell membrane</location>
        <topology evidence="9">Multi-pass membrane protein</topology>
    </subcellularLocation>
</comment>
<evidence type="ECO:0000256" key="10">
    <source>
        <dbReference type="RuleBase" id="RU004181"/>
    </source>
</evidence>
<reference evidence="11 12" key="1">
    <citation type="submission" date="2024-03" db="EMBL/GenBank/DDBJ databases">
        <title>Aquirufa genome sequencing.</title>
        <authorList>
            <person name="Pitt A."/>
            <person name="Hahn M.W."/>
        </authorList>
    </citation>
    <scope>NUCLEOTIDE SEQUENCE [LARGE SCALE GENOMIC DNA]</scope>
    <source>
        <strain evidence="11 12">KTFRIE-69F</strain>
    </source>
</reference>
<dbReference type="GO" id="GO:0004190">
    <property type="term" value="F:aspartic-type endopeptidase activity"/>
    <property type="evidence" value="ECO:0007669"/>
    <property type="project" value="UniProtKB-EC"/>
</dbReference>